<evidence type="ECO:0000313" key="3">
    <source>
        <dbReference type="Proteomes" id="UP001497644"/>
    </source>
</evidence>
<protein>
    <recommendedName>
        <fullName evidence="1">Reverse transcriptase domain-containing protein</fullName>
    </recommendedName>
</protein>
<dbReference type="InterPro" id="IPR000477">
    <property type="entry name" value="RT_dom"/>
</dbReference>
<dbReference type="GO" id="GO:0071897">
    <property type="term" value="P:DNA biosynthetic process"/>
    <property type="evidence" value="ECO:0007669"/>
    <property type="project" value="UniProtKB-ARBA"/>
</dbReference>
<dbReference type="InterPro" id="IPR043502">
    <property type="entry name" value="DNA/RNA_pol_sf"/>
</dbReference>
<dbReference type="SUPFAM" id="SSF56672">
    <property type="entry name" value="DNA/RNA polymerases"/>
    <property type="match status" value="1"/>
</dbReference>
<dbReference type="Proteomes" id="UP001497644">
    <property type="component" value="Chromosome 14"/>
</dbReference>
<dbReference type="PANTHER" id="PTHR33332">
    <property type="entry name" value="REVERSE TRANSCRIPTASE DOMAIN-CONTAINING PROTEIN"/>
    <property type="match status" value="1"/>
</dbReference>
<sequence>MVTVSVFFDFSKAFDRVDHLMLITKLKNLNSSDSVLHWIYSYLTCRSQAVKDSVADTVSPLSLIRTGIPQGSVLGPLLFTLYLSDFQYVLKNCKYNFYADDLQAYFHCKSKELTDAIFRVNDDINAVILIGLLQTISS</sequence>
<dbReference type="Pfam" id="PF00078">
    <property type="entry name" value="RVT_1"/>
    <property type="match status" value="1"/>
</dbReference>
<accession>A0AAV2NFI2</accession>
<proteinExistence type="predicted"/>
<reference evidence="2" key="1">
    <citation type="submission" date="2024-04" db="EMBL/GenBank/DDBJ databases">
        <authorList>
            <consortium name="Molecular Ecology Group"/>
        </authorList>
    </citation>
    <scope>NUCLEOTIDE SEQUENCE</scope>
</reference>
<gene>
    <name evidence="2" type="ORF">LPLAT_LOCUS4119</name>
</gene>
<dbReference type="AlphaFoldDB" id="A0AAV2NFI2"/>
<dbReference type="PROSITE" id="PS50878">
    <property type="entry name" value="RT_POL"/>
    <property type="match status" value="1"/>
</dbReference>
<evidence type="ECO:0000259" key="1">
    <source>
        <dbReference type="PROSITE" id="PS50878"/>
    </source>
</evidence>
<dbReference type="EMBL" id="OZ034837">
    <property type="protein sequence ID" value="CAL1678224.1"/>
    <property type="molecule type" value="Genomic_DNA"/>
</dbReference>
<feature type="domain" description="Reverse transcriptase" evidence="1">
    <location>
        <begin position="1"/>
        <end position="138"/>
    </location>
</feature>
<organism evidence="2 3">
    <name type="scientific">Lasius platythorax</name>
    <dbReference type="NCBI Taxonomy" id="488582"/>
    <lineage>
        <taxon>Eukaryota</taxon>
        <taxon>Metazoa</taxon>
        <taxon>Ecdysozoa</taxon>
        <taxon>Arthropoda</taxon>
        <taxon>Hexapoda</taxon>
        <taxon>Insecta</taxon>
        <taxon>Pterygota</taxon>
        <taxon>Neoptera</taxon>
        <taxon>Endopterygota</taxon>
        <taxon>Hymenoptera</taxon>
        <taxon>Apocrita</taxon>
        <taxon>Aculeata</taxon>
        <taxon>Formicoidea</taxon>
        <taxon>Formicidae</taxon>
        <taxon>Formicinae</taxon>
        <taxon>Lasius</taxon>
        <taxon>Lasius</taxon>
    </lineage>
</organism>
<name>A0AAV2NFI2_9HYME</name>
<evidence type="ECO:0000313" key="2">
    <source>
        <dbReference type="EMBL" id="CAL1678224.1"/>
    </source>
</evidence>
<keyword evidence="3" id="KW-1185">Reference proteome</keyword>